<keyword evidence="3" id="KW-0560">Oxidoreductase</keyword>
<evidence type="ECO:0000313" key="6">
    <source>
        <dbReference type="EMBL" id="KDO57628.1"/>
    </source>
</evidence>
<evidence type="ECO:0000256" key="3">
    <source>
        <dbReference type="ARBA" id="ARBA00023002"/>
    </source>
</evidence>
<sequence>RAKELKGFDDTKVGVKGLVDAGVVNIPRIFIQPSEELAQELITHWSNLQVLVVDLGGIRHNKLEDIVDQFYTRYPTRSIKFNCNFDLYFSRIASWRDMLGIYNFDINSLDPNQLPEVCRYKLYPYTTMAHMKEVRKLGETLFGILSVALGLEPEYLKGMGCSNGYDFVYNYYPHCPQPKLTLGAQGNSDPSFLTILLQDQIRGLQVLSNDKLKSVDHRVVANKHASPRVSVACFFAGHATTVSPLP</sequence>
<dbReference type="Proteomes" id="UP000027120">
    <property type="component" value="Unassembled WGS sequence"/>
</dbReference>
<evidence type="ECO:0000259" key="5">
    <source>
        <dbReference type="Pfam" id="PF03171"/>
    </source>
</evidence>
<dbReference type="SUPFAM" id="SSF51197">
    <property type="entry name" value="Clavaminate synthase-like"/>
    <property type="match status" value="1"/>
</dbReference>
<dbReference type="PANTHER" id="PTHR10209:SF714">
    <property type="entry name" value="1-AMINOCYCLOPROPANE-1-CARBOXYLATE OXIDASE HOMOLOG 11-RELATED"/>
    <property type="match status" value="1"/>
</dbReference>
<evidence type="ECO:0000313" key="7">
    <source>
        <dbReference type="Proteomes" id="UP000027120"/>
    </source>
</evidence>
<evidence type="ECO:0000256" key="1">
    <source>
        <dbReference type="ARBA" id="ARBA00008056"/>
    </source>
</evidence>
<keyword evidence="4" id="KW-0408">Iron</keyword>
<name>A0A067ER82_CITSI</name>
<accession>A0A067ER82</accession>
<dbReference type="EMBL" id="KK784960">
    <property type="protein sequence ID" value="KDO57628.1"/>
    <property type="molecule type" value="Genomic_DNA"/>
</dbReference>
<evidence type="ECO:0000256" key="2">
    <source>
        <dbReference type="ARBA" id="ARBA00022723"/>
    </source>
</evidence>
<comment type="similarity">
    <text evidence="1">Belongs to the iron/ascorbate-dependent oxidoreductase family.</text>
</comment>
<feature type="non-terminal residue" evidence="6">
    <location>
        <position position="1"/>
    </location>
</feature>
<proteinExistence type="inferred from homology"/>
<evidence type="ECO:0000256" key="4">
    <source>
        <dbReference type="ARBA" id="ARBA00023004"/>
    </source>
</evidence>
<dbReference type="Pfam" id="PF03171">
    <property type="entry name" value="2OG-FeII_Oxy"/>
    <property type="match status" value="1"/>
</dbReference>
<dbReference type="InterPro" id="IPR027443">
    <property type="entry name" value="IPNS-like_sf"/>
</dbReference>
<keyword evidence="7" id="KW-1185">Reference proteome</keyword>
<feature type="domain" description="Isopenicillin N synthase-like Fe(2+) 2OG dioxygenase" evidence="5">
    <location>
        <begin position="167"/>
        <end position="235"/>
    </location>
</feature>
<organism evidence="6 7">
    <name type="scientific">Citrus sinensis</name>
    <name type="common">Sweet orange</name>
    <name type="synonym">Citrus aurantium var. sinensis</name>
    <dbReference type="NCBI Taxonomy" id="2711"/>
    <lineage>
        <taxon>Eukaryota</taxon>
        <taxon>Viridiplantae</taxon>
        <taxon>Streptophyta</taxon>
        <taxon>Embryophyta</taxon>
        <taxon>Tracheophyta</taxon>
        <taxon>Spermatophyta</taxon>
        <taxon>Magnoliopsida</taxon>
        <taxon>eudicotyledons</taxon>
        <taxon>Gunneridae</taxon>
        <taxon>Pentapetalae</taxon>
        <taxon>rosids</taxon>
        <taxon>malvids</taxon>
        <taxon>Sapindales</taxon>
        <taxon>Rutaceae</taxon>
        <taxon>Aurantioideae</taxon>
        <taxon>Citrus</taxon>
    </lineage>
</organism>
<reference evidence="6 7" key="1">
    <citation type="submission" date="2014-04" db="EMBL/GenBank/DDBJ databases">
        <authorList>
            <consortium name="International Citrus Genome Consortium"/>
            <person name="Gmitter F."/>
            <person name="Chen C."/>
            <person name="Farmerie W."/>
            <person name="Harkins T."/>
            <person name="Desany B."/>
            <person name="Mohiuddin M."/>
            <person name="Kodira C."/>
            <person name="Borodovsky M."/>
            <person name="Lomsadze A."/>
            <person name="Burns P."/>
            <person name="Jenkins J."/>
            <person name="Prochnik S."/>
            <person name="Shu S."/>
            <person name="Chapman J."/>
            <person name="Pitluck S."/>
            <person name="Schmutz J."/>
            <person name="Rokhsar D."/>
        </authorList>
    </citation>
    <scope>NUCLEOTIDE SEQUENCE</scope>
</reference>
<keyword evidence="2" id="KW-0479">Metal-binding</keyword>
<dbReference type="PANTHER" id="PTHR10209">
    <property type="entry name" value="OXIDOREDUCTASE, 2OG-FE II OXYGENASE FAMILY PROTEIN"/>
    <property type="match status" value="1"/>
</dbReference>
<protein>
    <recommendedName>
        <fullName evidence="5">Isopenicillin N synthase-like Fe(2+) 2OG dioxygenase domain-containing protein</fullName>
    </recommendedName>
</protein>
<gene>
    <name evidence="6" type="ORF">CISIN_1g043484mg</name>
</gene>
<dbReference type="InterPro" id="IPR044861">
    <property type="entry name" value="IPNS-like_FE2OG_OXY"/>
</dbReference>
<dbReference type="Gene3D" id="2.60.120.330">
    <property type="entry name" value="B-lactam Antibiotic, Isopenicillin N Synthase, Chain"/>
    <property type="match status" value="1"/>
</dbReference>
<dbReference type="GO" id="GO:0016491">
    <property type="term" value="F:oxidoreductase activity"/>
    <property type="evidence" value="ECO:0007669"/>
    <property type="project" value="UniProtKB-KW"/>
</dbReference>
<dbReference type="SMR" id="A0A067ER82"/>
<dbReference type="GO" id="GO:0046872">
    <property type="term" value="F:metal ion binding"/>
    <property type="evidence" value="ECO:0007669"/>
    <property type="project" value="UniProtKB-KW"/>
</dbReference>
<dbReference type="AlphaFoldDB" id="A0A067ER82"/>